<dbReference type="InterPro" id="IPR015424">
    <property type="entry name" value="PyrdxlP-dep_Trfase"/>
</dbReference>
<organism evidence="5">
    <name type="scientific">human gut metagenome</name>
    <dbReference type="NCBI Taxonomy" id="408170"/>
    <lineage>
        <taxon>unclassified sequences</taxon>
        <taxon>metagenomes</taxon>
        <taxon>organismal metagenomes</taxon>
    </lineage>
</organism>
<accession>W1YRE9</accession>
<dbReference type="PANTHER" id="PTHR43797:SF2">
    <property type="entry name" value="HOMOCYSTEINE_CYSTEINE SYNTHASE"/>
    <property type="match status" value="1"/>
</dbReference>
<dbReference type="GO" id="GO:0030170">
    <property type="term" value="F:pyridoxal phosphate binding"/>
    <property type="evidence" value="ECO:0007669"/>
    <property type="project" value="InterPro"/>
</dbReference>
<evidence type="ECO:0000256" key="3">
    <source>
        <dbReference type="ARBA" id="ARBA00022679"/>
    </source>
</evidence>
<dbReference type="InterPro" id="IPR015422">
    <property type="entry name" value="PyrdxlP-dep_Trfase_small"/>
</dbReference>
<dbReference type="InterPro" id="IPR000277">
    <property type="entry name" value="Cys/Met-Metab_PyrdxlP-dep_enz"/>
</dbReference>
<dbReference type="GO" id="GO:0071269">
    <property type="term" value="P:L-homocysteine biosynthetic process"/>
    <property type="evidence" value="ECO:0007669"/>
    <property type="project" value="TreeGrafter"/>
</dbReference>
<dbReference type="GO" id="GO:0005737">
    <property type="term" value="C:cytoplasm"/>
    <property type="evidence" value="ECO:0007669"/>
    <property type="project" value="TreeGrafter"/>
</dbReference>
<dbReference type="Pfam" id="PF01053">
    <property type="entry name" value="Cys_Met_Meta_PP"/>
    <property type="match status" value="1"/>
</dbReference>
<evidence type="ECO:0000256" key="2">
    <source>
        <dbReference type="ARBA" id="ARBA00009077"/>
    </source>
</evidence>
<comment type="cofactor">
    <cofactor evidence="1">
        <name>pyridoxal 5'-phosphate</name>
        <dbReference type="ChEBI" id="CHEBI:597326"/>
    </cofactor>
</comment>
<dbReference type="SUPFAM" id="SSF53383">
    <property type="entry name" value="PLP-dependent transferases"/>
    <property type="match status" value="1"/>
</dbReference>
<dbReference type="GO" id="GO:0019346">
    <property type="term" value="P:transsulfuration"/>
    <property type="evidence" value="ECO:0007669"/>
    <property type="project" value="InterPro"/>
</dbReference>
<dbReference type="GO" id="GO:0004124">
    <property type="term" value="F:cysteine synthase activity"/>
    <property type="evidence" value="ECO:0007669"/>
    <property type="project" value="TreeGrafter"/>
</dbReference>
<dbReference type="EMBL" id="AZMM01001668">
    <property type="protein sequence ID" value="ETJ44300.1"/>
    <property type="molecule type" value="Genomic_DNA"/>
</dbReference>
<feature type="non-terminal residue" evidence="5">
    <location>
        <position position="1"/>
    </location>
</feature>
<dbReference type="InterPro" id="IPR006235">
    <property type="entry name" value="OAc-hSer/O-AcSer_sulfhydrylase"/>
</dbReference>
<proteinExistence type="inferred from homology"/>
<gene>
    <name evidence="5" type="ORF">Q604_UNBC01668G0001</name>
</gene>
<dbReference type="GO" id="GO:0003961">
    <property type="term" value="F:O-acetylhomoserine aminocarboxypropyltransferase activity"/>
    <property type="evidence" value="ECO:0007669"/>
    <property type="project" value="TreeGrafter"/>
</dbReference>
<keyword evidence="3" id="KW-0808">Transferase</keyword>
<name>W1YRE9_9ZZZZ</name>
<dbReference type="Gene3D" id="3.90.1150.10">
    <property type="entry name" value="Aspartate Aminotransferase, domain 1"/>
    <property type="match status" value="1"/>
</dbReference>
<dbReference type="GO" id="GO:0006535">
    <property type="term" value="P:cysteine biosynthetic process from serine"/>
    <property type="evidence" value="ECO:0007669"/>
    <property type="project" value="TreeGrafter"/>
</dbReference>
<keyword evidence="4" id="KW-0663">Pyridoxal phosphate</keyword>
<sequence length="41" mass="4453">AQLNEEQQKSAGVTPDMIRVSIGLENIDDIIEDLAQALDKA</sequence>
<evidence type="ECO:0000256" key="4">
    <source>
        <dbReference type="ARBA" id="ARBA00022898"/>
    </source>
</evidence>
<comment type="caution">
    <text evidence="5">The sequence shown here is derived from an EMBL/GenBank/DDBJ whole genome shotgun (WGS) entry which is preliminary data.</text>
</comment>
<comment type="similarity">
    <text evidence="2">Belongs to the trans-sulfuration enzymes family.</text>
</comment>
<reference evidence="5" key="1">
    <citation type="submission" date="2013-12" db="EMBL/GenBank/DDBJ databases">
        <title>A Varibaculum cambriense genome reconstructed from a premature infant gut community with otherwise low bacterial novelty that shifts toward anaerobic metabolism during the third week of life.</title>
        <authorList>
            <person name="Brown C.T."/>
            <person name="Sharon I."/>
            <person name="Thomas B.C."/>
            <person name="Castelle C.J."/>
            <person name="Morowitz M.J."/>
            <person name="Banfield J.F."/>
        </authorList>
    </citation>
    <scope>NUCLEOTIDE SEQUENCE</scope>
</reference>
<protein>
    <submittedName>
        <fullName evidence="5">O-acetylhomoserine/O-acetylserine sulfhydrylase</fullName>
    </submittedName>
</protein>
<dbReference type="AlphaFoldDB" id="W1YRE9"/>
<dbReference type="PANTHER" id="PTHR43797">
    <property type="entry name" value="HOMOCYSTEINE/CYSTEINE SYNTHASE"/>
    <property type="match status" value="1"/>
</dbReference>
<evidence type="ECO:0000313" key="5">
    <source>
        <dbReference type="EMBL" id="ETJ44300.1"/>
    </source>
</evidence>
<evidence type="ECO:0000256" key="1">
    <source>
        <dbReference type="ARBA" id="ARBA00001933"/>
    </source>
</evidence>